<reference evidence="2 3" key="1">
    <citation type="journal article" date="2018" name="Sci. Data">
        <title>The draft genome sequence of cork oak.</title>
        <authorList>
            <person name="Ramos A.M."/>
            <person name="Usie A."/>
            <person name="Barbosa P."/>
            <person name="Barros P.M."/>
            <person name="Capote T."/>
            <person name="Chaves I."/>
            <person name="Simoes F."/>
            <person name="Abreu I."/>
            <person name="Carrasquinho I."/>
            <person name="Faro C."/>
            <person name="Guimaraes J.B."/>
            <person name="Mendonca D."/>
            <person name="Nobrega F."/>
            <person name="Rodrigues L."/>
            <person name="Saibo N.J.M."/>
            <person name="Varela M.C."/>
            <person name="Egas C."/>
            <person name="Matos J."/>
            <person name="Miguel C.M."/>
            <person name="Oliveira M.M."/>
            <person name="Ricardo C.P."/>
            <person name="Goncalves S."/>
        </authorList>
    </citation>
    <scope>NUCLEOTIDE SEQUENCE [LARGE SCALE GENOMIC DNA]</scope>
    <source>
        <strain evidence="3">cv. HL8</strain>
    </source>
</reference>
<evidence type="ECO:0000313" key="3">
    <source>
        <dbReference type="Proteomes" id="UP000237347"/>
    </source>
</evidence>
<protein>
    <submittedName>
        <fullName evidence="2">Uncharacterized protein</fullName>
    </submittedName>
</protein>
<dbReference type="Pfam" id="PF03140">
    <property type="entry name" value="DUF247"/>
    <property type="match status" value="1"/>
</dbReference>
<feature type="coiled-coil region" evidence="1">
    <location>
        <begin position="77"/>
        <end position="104"/>
    </location>
</feature>
<proteinExistence type="predicted"/>
<organism evidence="2 3">
    <name type="scientific">Quercus suber</name>
    <name type="common">Cork oak</name>
    <dbReference type="NCBI Taxonomy" id="58331"/>
    <lineage>
        <taxon>Eukaryota</taxon>
        <taxon>Viridiplantae</taxon>
        <taxon>Streptophyta</taxon>
        <taxon>Embryophyta</taxon>
        <taxon>Tracheophyta</taxon>
        <taxon>Spermatophyta</taxon>
        <taxon>Magnoliopsida</taxon>
        <taxon>eudicotyledons</taxon>
        <taxon>Gunneridae</taxon>
        <taxon>Pentapetalae</taxon>
        <taxon>rosids</taxon>
        <taxon>fabids</taxon>
        <taxon>Fagales</taxon>
        <taxon>Fagaceae</taxon>
        <taxon>Quercus</taxon>
    </lineage>
</organism>
<keyword evidence="1" id="KW-0175">Coiled coil</keyword>
<gene>
    <name evidence="2" type="ORF">CFP56_003127</name>
</gene>
<dbReference type="Proteomes" id="UP000237347">
    <property type="component" value="Unassembled WGS sequence"/>
</dbReference>
<dbReference type="EMBL" id="PKMF04000115">
    <property type="protein sequence ID" value="KAK7849332.1"/>
    <property type="molecule type" value="Genomic_DNA"/>
</dbReference>
<sequence>MTVLYEGAMEIVPFFNGQYGKRNSTAQTPVTYPMHDFMDKHAYDLAVVSVGPFHYKKALVQGHKLQFLFSLTPYQSKEERKHRLQHLAEAMKKLEGRARQCHSETFEDISTDFFCPHDGH</sequence>
<evidence type="ECO:0000256" key="1">
    <source>
        <dbReference type="SAM" id="Coils"/>
    </source>
</evidence>
<comment type="caution">
    <text evidence="2">The sequence shown here is derived from an EMBL/GenBank/DDBJ whole genome shotgun (WGS) entry which is preliminary data.</text>
</comment>
<evidence type="ECO:0000313" key="2">
    <source>
        <dbReference type="EMBL" id="KAK7849332.1"/>
    </source>
</evidence>
<keyword evidence="3" id="KW-1185">Reference proteome</keyword>
<name>A0AAW0LCF7_QUESU</name>
<dbReference type="InterPro" id="IPR004158">
    <property type="entry name" value="DUF247_pln"/>
</dbReference>
<accession>A0AAW0LCF7</accession>
<dbReference type="AlphaFoldDB" id="A0AAW0LCF7"/>